<dbReference type="SUPFAM" id="SSF117074">
    <property type="entry name" value="Hypothetical protein PA1324"/>
    <property type="match status" value="10"/>
</dbReference>
<dbReference type="Gene3D" id="2.60.40.740">
    <property type="match status" value="5"/>
</dbReference>
<accession>A0ABS1UXV9</accession>
<feature type="region of interest" description="Disordered" evidence="4">
    <location>
        <begin position="1943"/>
        <end position="1962"/>
    </location>
</feature>
<feature type="domain" description="DUF11" evidence="5">
    <location>
        <begin position="1104"/>
        <end position="1222"/>
    </location>
</feature>
<keyword evidence="3" id="KW-0732">Signal</keyword>
<dbReference type="PRINTS" id="PR00313">
    <property type="entry name" value="CABNDNGRPT"/>
</dbReference>
<dbReference type="InterPro" id="IPR018511">
    <property type="entry name" value="Hemolysin-typ_Ca-bd_CS"/>
</dbReference>
<gene>
    <name evidence="7" type="ORF">JMJ55_02380</name>
</gene>
<dbReference type="PANTHER" id="PTHR23303:SF15">
    <property type="entry name" value="COLOSSIN-A"/>
    <property type="match status" value="1"/>
</dbReference>
<organism evidence="7 8">
    <name type="scientific">Belnapia mucosa</name>
    <dbReference type="NCBI Taxonomy" id="2804532"/>
    <lineage>
        <taxon>Bacteria</taxon>
        <taxon>Pseudomonadati</taxon>
        <taxon>Pseudomonadota</taxon>
        <taxon>Alphaproteobacteria</taxon>
        <taxon>Acetobacterales</taxon>
        <taxon>Roseomonadaceae</taxon>
        <taxon>Belnapia</taxon>
    </lineage>
</organism>
<evidence type="ECO:0000313" key="7">
    <source>
        <dbReference type="EMBL" id="MBL6454152.1"/>
    </source>
</evidence>
<comment type="caution">
    <text evidence="7">The sequence shown here is derived from an EMBL/GenBank/DDBJ whole genome shotgun (WGS) entry which is preliminary data.</text>
</comment>
<dbReference type="InterPro" id="IPR033764">
    <property type="entry name" value="Sdr_B"/>
</dbReference>
<feature type="domain" description="SD-repeat containing protein B" evidence="6">
    <location>
        <begin position="2814"/>
        <end position="2869"/>
    </location>
</feature>
<feature type="domain" description="SD-repeat containing protein B" evidence="6">
    <location>
        <begin position="1752"/>
        <end position="1863"/>
    </location>
</feature>
<dbReference type="PANTHER" id="PTHR23303">
    <property type="entry name" value="CARBOXYPEPTIDASE REGULATORY REGION-CONTAINING"/>
    <property type="match status" value="1"/>
</dbReference>
<proteinExistence type="predicted"/>
<evidence type="ECO:0000259" key="5">
    <source>
        <dbReference type="Pfam" id="PF01345"/>
    </source>
</evidence>
<name>A0ABS1UXV9_9PROT</name>
<dbReference type="InterPro" id="IPR013783">
    <property type="entry name" value="Ig-like_fold"/>
</dbReference>
<keyword evidence="8" id="KW-1185">Reference proteome</keyword>
<dbReference type="InterPro" id="IPR051417">
    <property type="entry name" value="SDr/BOS_complex"/>
</dbReference>
<feature type="compositionally biased region" description="Polar residues" evidence="4">
    <location>
        <begin position="1844"/>
        <end position="1854"/>
    </location>
</feature>
<evidence type="ECO:0000256" key="4">
    <source>
        <dbReference type="SAM" id="MobiDB-lite"/>
    </source>
</evidence>
<dbReference type="PROSITE" id="PS00330">
    <property type="entry name" value="HEMOLYSIN_CALCIUM"/>
    <property type="match status" value="3"/>
</dbReference>
<feature type="domain" description="SD-repeat containing protein B" evidence="6">
    <location>
        <begin position="2104"/>
        <end position="2212"/>
    </location>
</feature>
<feature type="domain" description="SD-repeat containing protein B" evidence="6">
    <location>
        <begin position="1985"/>
        <end position="2099"/>
    </location>
</feature>
<dbReference type="RefSeq" id="WP_202823878.1">
    <property type="nucleotide sequence ID" value="NZ_JAEUXJ010000001.1"/>
</dbReference>
<feature type="domain" description="SD-repeat containing protein B" evidence="6">
    <location>
        <begin position="2562"/>
        <end position="2673"/>
    </location>
</feature>
<protein>
    <submittedName>
        <fullName evidence="7">Carboxypeptidase regulatory-like domain-containing protein</fullName>
    </submittedName>
</protein>
<feature type="domain" description="SD-repeat containing protein B" evidence="6">
    <location>
        <begin position="2678"/>
        <end position="2786"/>
    </location>
</feature>
<dbReference type="Proteomes" id="UP000606490">
    <property type="component" value="Unassembled WGS sequence"/>
</dbReference>
<comment type="subcellular location">
    <subcellularLocation>
        <location evidence="1">Secreted</location>
    </subcellularLocation>
</comment>
<dbReference type="NCBIfam" id="TIGR01451">
    <property type="entry name" value="B_ant_repeat"/>
    <property type="match status" value="2"/>
</dbReference>
<feature type="compositionally biased region" description="Basic and acidic residues" evidence="4">
    <location>
        <begin position="1946"/>
        <end position="1955"/>
    </location>
</feature>
<dbReference type="InterPro" id="IPR011049">
    <property type="entry name" value="Serralysin-like_metalloprot_C"/>
</dbReference>
<dbReference type="EMBL" id="JAEUXJ010000001">
    <property type="protein sequence ID" value="MBL6454152.1"/>
    <property type="molecule type" value="Genomic_DNA"/>
</dbReference>
<feature type="domain" description="SD-repeat containing protein B" evidence="6">
    <location>
        <begin position="1868"/>
        <end position="1981"/>
    </location>
</feature>
<feature type="domain" description="SD-repeat containing protein B" evidence="6">
    <location>
        <begin position="2216"/>
        <end position="2326"/>
    </location>
</feature>
<sequence>MAPQPVVSFLNGSTQQAFIGANQVLTLRFDNAASGAETGYTPYIDLILPTNGMDGTGFGNTPINDGVSFVSATYLGMSLTAQQVEFDATGRAIHPFAKDASGNPVVLTGTPGTTLLVLSLPFGSFTTSQTPADIALTLNVSNLADLGQVLAVTAKGGFAYGADPFNNPTTDPVITGPAASLSIDPVVAKLKVIYVGPEQETATGPSYPREWVVKGDLASGQSFTNFTLSDTTPDGVVVTGAHLEINGVTIATPVTIVQNADGTTSLTGIFPGTLTGGSQVPTMVIDWYVTEFLHDGTPVLDPSTGSFRPMLDDARLQADWAPIDTRDANPTRIDLNPSGAEDIVTAKSIAIQKSVAFIGGDADHNGVPDWQPHGVLAYTLNGQVSNYFELGGLVVKDSLRDGQSFDASFAPTVVIREGGQIIYQGSVLYTLGAKSADGTTALQFDISQTLANAGLDRVLDGNGGGLGAVPHAATYNQATIQVVFHSTLDTTWTGAVPGDPMVDQGDTVRNDVLYDGNVYLTGNTAEDDSHASVTLPINHVSKSIFAINGDTTKGTTGFATPSKVQAGDLITFRLGLDIPLTSSHVVKLKDYLPLPVLKAMDPDADGTPSGYSFLGTFDPNALMTAGSVVYGPTDTFHTQVIGVTPTITADASGNSLTLDFGATTNGSYPATHLDLLVTLRVNDQAFGDGLLLTNQVTSSEANSQLGGAEDNAIIQFVLGEPALKVTKGIIGVDNPAGTFLNATTNDASLGPVSFTAPGSSGVRFSGTINSTNLASKPVDANLSYADAGDRISFAIIVENKGQGWKGTFDTLVHDTLPPGFVIPPGGLNLQATNGTGAMLAATGDLFGAGLEITDGTNQGGIGAFDPTSGKNIAVITYDLVLANSLATPQQGLTNTAAVTHYAAEEGGIDRTPYDTLPLTDTAKVTVLPTITKVVTSTGLTDTTAAKGNAGIADLAIGETVTYTITLRMPEGVMSQVRLDDLLPNTTEQIKAISGTVTAIGNNLASTDDGFKIGQIATLGDANKDGVKDKLSFDFGTVTNIVDNRNDANDTITVQVVGQLTKSSLNAAGDVAVNTATLSEADPNNPGGRLSQSATASVEVVAPHLAISKTVSAGSVDAGDTVTYTITITNPHSASGFDAAAYDLRITDDLSKVGPTLQYIPGTAVVTSGTATVTSAPGDASLLVSAAKLDVDQSIVIKAQAKVIDTAISGQTINNTATVTGSSLPGSDDPEEKTYTPLSSTKGVLITNSTISKTVFATGYDDTAASEGNKSYQDVKVNEVVTFRITLTLPEGESVNYRIIDQLADSIATGTTGGQLLYIPNSARVVSIGGNLYTDSAFSSALTEADVKITPTNGTGTNVDPASTDIVTWSFGKWSSGSWSPGNIYNKSDNQAGTPADQIVLELQAKASDIAANQSGDVLTNDAKVQYDYPNSTGSGTSPATVNATQVKLDFVQPKLLVTKTASATTGDAGDIFTYTVTIAHDTTTATKSTAAAYDLDLTDAIQPGLQYVAGSLTKNTGTASVNDDGKLTFHLDHLALGSAVILTYQAKLLDSVVNSQVVPNTAYLDYQTATPAQDATGGRQLNANASLPVNVVIADTVTKSIIATDNAYTTGSNLAVGETVTYLLTATLGEGSQHLILKDTLPTGLTYLSSQVMAINGITGSQLAVGAAGSVSGNVLTFDFGDIVNPGDNNAATGSVQVQVVAKVAAGTAAATVLTNTATLAPLDGSNPYGVNPNTAMTVQTAAVSSTVVAGQIGNLAFGDLNANGVQDSGEIGLAGVKVDLYSVATNQLIGTQTTGGNGTYLFTNLVPGAYREVFTAPGGATWFASPQGKGAPATDSDPDSAGNGPTITITDSQSDLTHDAGFYRKVTIGDRAFVDANGNGVQDATEAGLANVTVNLLDASGNAISGKTTTTDGNGNYSFTDLIPGSYGVQFVAPAGGHVLTGKDAGGDDAKDSDADPTTGKTTSLLYNSGAVDNTRDAGFYIPAKLGNFAWVDANGNGTQDSGEQGLAGVTVKLFAWGSSTALQTAVTDANGAYSFAGLKPGDYYETFTAPNGYVLTRTGLGGAAADSDPNGTGTASGTGSKITLASGDNDTSHDAGFYAPITIGDKVFYDLNGNGMQDAGEAGIGGVTVTLLNGSDQALTSTTTNANGLYSFGNLAPGDYAVRFATPAGYTTTSQDAGADDLDSDINQNGTTVAKTYASGANDTTGDAGFWKPAAIGDKVFLDANGNGVQDTGEQGVDGITVQLYKSGVFTSSTVTGNGGAYSFTGLVPGNYQVKFVTSGGYQITLADQGGDDARDSDADPTTGLTGTYALAAGTTTTTADAGLYLPATIGDLAFEDKNGNGILDSGEGGVANLGVKLVNDLTGESYTTTTDANGAYSFTGLRPGTYHEEFTKPSGWVFTPNDKGTAATDSDANPATGIAPAFSISSGDSDLTHDVGLYRPISIGNRVFADMNANGVQDAGDQPLAGVTVTLLDSAGNPISGKTVTTGADGGYLFSGLAPGQYGVQFVRPTSYVASAQDAAADDQDSDADTATGKTAIKTYVSGDQDNTVDAGFYQPTGLGDRVFLDVNGNGIQDNGEQGIDGVTVTLLDGSGNALPGRVTTTAGGGFYHFAGLVPGEYKVQFSAPSGYAITLADRGLDDAADSDASPLTGITGTHTLVSGQTDNSVDAGLYQPVTIGDRAWVDVNGNGVQDLGEPGLAHVLVTLVNDLTGATVSQETDADGNYLFTNLLPGTYHEIFTAPAGYVFTRSGAGTTATDSDANAAGLGASFAIGSGETDRTHDAGLYIPPKIGGTVSLVLPPGICDYKRPDAVFAGVTVELLDVNGHVVATTTTRSDGTYLFENLVPGTYRVEFIAPAGTQFAAGVGADGLSASMATVSGDAFTYVDAGLSHLTGTIFDQPATVLTSPWAYDANTAVNIAFEGAGQVNLNAPGSYVVGGLGGLTASSNQAGQYIIGGRGNNLEHGGSNGAQLGGSVLVGGAGNNVFEGTSGNDIIIGGCGTNNMQGLGSVGASAPHGLAGFDILVGGPSADIIEGNSSLALMVGGAGNDELNGNGTIVGGSNDGSVTYADGAITSLVIGDHLKLGGGANTVIFQKGDGVQWVENFHPAEGDNLQIYGYAAPVAVGSYNGFTVLYFGGNDALVFNQPVPQEHLAYFAGQNSAPGAYGHWAPLPPTLLTTAVTSYTGTQGDDIAVGSSAATTFWAGAGDNLLIGGTGNDTFHGGAGNTTMIGNGGTDLYYGGTGDDLYYLNSAAETIVEQANGGHDMVVAGFSLTLADNVENLILSIGAGDLDGTGNASDNVLVGNGGVNMLKGLEGNDNLAGNGGNDKLLGGLGNDTLDGGTGGDVMLGGAGDDTYVVDDAGDLVIEVAGAGTDTVIVQGSFVSYTLNTTLENLVLRGSIRLGTGNTLDNQLTGSDADNWLLGKEGNDTLDGGVGSDVLFGGTGADLFVFGRGLGFDVVGDFTAGADRILLKGLGFADFADVEAHLAEVNGSSVIDLGANGAVTLVGVANASLTASDFLYA</sequence>
<dbReference type="Pfam" id="PF17210">
    <property type="entry name" value="SdrD_B"/>
    <property type="match status" value="10"/>
</dbReference>
<feature type="domain" description="SD-repeat containing protein B" evidence="6">
    <location>
        <begin position="2445"/>
        <end position="2556"/>
    </location>
</feature>
<feature type="region of interest" description="Disordered" evidence="4">
    <location>
        <begin position="1826"/>
        <end position="1854"/>
    </location>
</feature>
<dbReference type="Gene3D" id="2.150.10.10">
    <property type="entry name" value="Serralysin-like metalloprotease, C-terminal"/>
    <property type="match status" value="3"/>
</dbReference>
<reference evidence="7 8" key="1">
    <citation type="submission" date="2021-01" db="EMBL/GenBank/DDBJ databases">
        <title>Belnapia mucosa sp. nov. and Belnapia arida sp. nov., isolated from the Tabernas Desert (Almeria, Spain).</title>
        <authorList>
            <person name="Molina-Menor E."/>
            <person name="Vidal-Verdu A."/>
            <person name="Calonge A."/>
            <person name="Satari L."/>
            <person name="Pereto Magraner J."/>
            <person name="Porcar Miralles M."/>
        </authorList>
    </citation>
    <scope>NUCLEOTIDE SEQUENCE [LARGE SCALE GENOMIC DNA]</scope>
    <source>
        <strain evidence="7 8">T6</strain>
    </source>
</reference>
<evidence type="ECO:0000256" key="1">
    <source>
        <dbReference type="ARBA" id="ARBA00004613"/>
    </source>
</evidence>
<evidence type="ECO:0000259" key="6">
    <source>
        <dbReference type="Pfam" id="PF17210"/>
    </source>
</evidence>
<dbReference type="InterPro" id="IPR001343">
    <property type="entry name" value="Hemolysn_Ca-bd"/>
</dbReference>
<dbReference type="SUPFAM" id="SSF51120">
    <property type="entry name" value="beta-Roll"/>
    <property type="match status" value="4"/>
</dbReference>
<dbReference type="Gene3D" id="2.60.40.10">
    <property type="entry name" value="Immunoglobulins"/>
    <property type="match status" value="10"/>
</dbReference>
<dbReference type="InterPro" id="IPR047589">
    <property type="entry name" value="DUF11_rpt"/>
</dbReference>
<keyword evidence="2" id="KW-0964">Secreted</keyword>
<dbReference type="InterPro" id="IPR001434">
    <property type="entry name" value="OmcB-like_DUF11"/>
</dbReference>
<evidence type="ECO:0000313" key="8">
    <source>
        <dbReference type="Proteomes" id="UP000606490"/>
    </source>
</evidence>
<dbReference type="Pfam" id="PF00353">
    <property type="entry name" value="HemolysinCabind"/>
    <property type="match status" value="5"/>
</dbReference>
<dbReference type="InterPro" id="IPR026466">
    <property type="entry name" value="Fim_isopep_form_D2_dom"/>
</dbReference>
<evidence type="ECO:0000256" key="3">
    <source>
        <dbReference type="ARBA" id="ARBA00022729"/>
    </source>
</evidence>
<dbReference type="Pfam" id="PF01345">
    <property type="entry name" value="DUF11"/>
    <property type="match status" value="1"/>
</dbReference>
<evidence type="ECO:0000256" key="2">
    <source>
        <dbReference type="ARBA" id="ARBA00022525"/>
    </source>
</evidence>
<dbReference type="NCBIfam" id="TIGR04226">
    <property type="entry name" value="RrgB_K2N_iso_D2"/>
    <property type="match status" value="2"/>
</dbReference>
<feature type="domain" description="SD-repeat containing protein B" evidence="6">
    <location>
        <begin position="2330"/>
        <end position="2440"/>
    </location>
</feature>